<comment type="caution">
    <text evidence="1">The sequence shown here is derived from an EMBL/GenBank/DDBJ whole genome shotgun (WGS) entry which is preliminary data.</text>
</comment>
<dbReference type="EMBL" id="CAXAMN010000658">
    <property type="protein sequence ID" value="CAK8989886.1"/>
    <property type="molecule type" value="Genomic_DNA"/>
</dbReference>
<name>A0ABP0HK40_9DINO</name>
<keyword evidence="2" id="KW-1185">Reference proteome</keyword>
<dbReference type="Proteomes" id="UP001642484">
    <property type="component" value="Unassembled WGS sequence"/>
</dbReference>
<reference evidence="1 2" key="1">
    <citation type="submission" date="2024-02" db="EMBL/GenBank/DDBJ databases">
        <authorList>
            <person name="Chen Y."/>
            <person name="Shah S."/>
            <person name="Dougan E. K."/>
            <person name="Thang M."/>
            <person name="Chan C."/>
        </authorList>
    </citation>
    <scope>NUCLEOTIDE SEQUENCE [LARGE SCALE GENOMIC DNA]</scope>
</reference>
<evidence type="ECO:0008006" key="3">
    <source>
        <dbReference type="Google" id="ProtNLM"/>
    </source>
</evidence>
<protein>
    <recommendedName>
        <fullName evidence="3">Ubiquitinyl hydrolase 1</fullName>
    </recommendedName>
</protein>
<gene>
    <name evidence="1" type="ORF">CCMP2556_LOCUS1839</name>
</gene>
<evidence type="ECO:0000313" key="2">
    <source>
        <dbReference type="Proteomes" id="UP001642484"/>
    </source>
</evidence>
<sequence>MDPQPPPVEGGGCRCGLCERSGKLSEIFHNRLNRENRLQTYADVHKVYVAVLERAETKVEPEEAEDKNEEERGLRWAHLDELADGARRKVKKKARKVARRSRNKKRGAQLIGKWRVIELERGECRGFQSNADVKATNDPAHSEPSEDAYEKWVSKMRGEEEGDELVMLALSRLCGVAVQPVQKSGYRVPLMDPCGESESPTGWISYWGNDDRHWVWLRLRGG</sequence>
<evidence type="ECO:0000313" key="1">
    <source>
        <dbReference type="EMBL" id="CAK8989886.1"/>
    </source>
</evidence>
<organism evidence="1 2">
    <name type="scientific">Durusdinium trenchii</name>
    <dbReference type="NCBI Taxonomy" id="1381693"/>
    <lineage>
        <taxon>Eukaryota</taxon>
        <taxon>Sar</taxon>
        <taxon>Alveolata</taxon>
        <taxon>Dinophyceae</taxon>
        <taxon>Suessiales</taxon>
        <taxon>Symbiodiniaceae</taxon>
        <taxon>Durusdinium</taxon>
    </lineage>
</organism>
<accession>A0ABP0HK40</accession>
<proteinExistence type="predicted"/>